<dbReference type="HOGENOM" id="CLU_113282_2_0_0"/>
<dbReference type="eggNOG" id="ENOG5030VK0">
    <property type="taxonomic scope" value="Bacteria"/>
</dbReference>
<dbReference type="Pfam" id="PF13590">
    <property type="entry name" value="DUF4136"/>
    <property type="match status" value="1"/>
</dbReference>
<dbReference type="KEGG" id="caa:Caka_1881"/>
<organism evidence="2 3">
    <name type="scientific">Coraliomargarita akajimensis (strain DSM 45221 / IAM 15411 / JCM 23193 / KCTC 12865 / 04OKA010-24)</name>
    <dbReference type="NCBI Taxonomy" id="583355"/>
    <lineage>
        <taxon>Bacteria</taxon>
        <taxon>Pseudomonadati</taxon>
        <taxon>Verrucomicrobiota</taxon>
        <taxon>Opitutia</taxon>
        <taxon>Puniceicoccales</taxon>
        <taxon>Coraliomargaritaceae</taxon>
        <taxon>Coraliomargarita</taxon>
    </lineage>
</organism>
<reference evidence="2 3" key="1">
    <citation type="journal article" date="2010" name="Stand. Genomic Sci.">
        <title>Complete genome sequence of Coraliomargarita akajimensis type strain (04OKA010-24).</title>
        <authorList>
            <person name="Mavromatis K."/>
            <person name="Abt B."/>
            <person name="Brambilla E."/>
            <person name="Lapidus A."/>
            <person name="Copeland A."/>
            <person name="Deshpande S."/>
            <person name="Nolan M."/>
            <person name="Lucas S."/>
            <person name="Tice H."/>
            <person name="Cheng J.F."/>
            <person name="Han C."/>
            <person name="Detter J.C."/>
            <person name="Woyke T."/>
            <person name="Goodwin L."/>
            <person name="Pitluck S."/>
            <person name="Held B."/>
            <person name="Brettin T."/>
            <person name="Tapia R."/>
            <person name="Ivanova N."/>
            <person name="Mikhailova N."/>
            <person name="Pati A."/>
            <person name="Liolios K."/>
            <person name="Chen A."/>
            <person name="Palaniappan K."/>
            <person name="Land M."/>
            <person name="Hauser L."/>
            <person name="Chang Y.J."/>
            <person name="Jeffries C.D."/>
            <person name="Rohde M."/>
            <person name="Goker M."/>
            <person name="Bristow J."/>
            <person name="Eisen J.A."/>
            <person name="Markowitz V."/>
            <person name="Hugenholtz P."/>
            <person name="Klenk H.P."/>
            <person name="Kyrpides N.C."/>
        </authorList>
    </citation>
    <scope>NUCLEOTIDE SEQUENCE [LARGE SCALE GENOMIC DNA]</scope>
    <source>
        <strain evidence="3">DSM 45221 / IAM 15411 / JCM 23193 / KCTC 12865</strain>
    </source>
</reference>
<feature type="domain" description="DUF4136" evidence="1">
    <location>
        <begin position="26"/>
        <end position="182"/>
    </location>
</feature>
<dbReference type="RefSeq" id="WP_013043621.1">
    <property type="nucleotide sequence ID" value="NC_014008.1"/>
</dbReference>
<proteinExistence type="predicted"/>
<dbReference type="PROSITE" id="PS51257">
    <property type="entry name" value="PROKAR_LIPOPROTEIN"/>
    <property type="match status" value="1"/>
</dbReference>
<evidence type="ECO:0000259" key="1">
    <source>
        <dbReference type="Pfam" id="PF13590"/>
    </source>
</evidence>
<dbReference type="STRING" id="583355.Caka_1881"/>
<accession>D5EKJ2</accession>
<dbReference type="Gene3D" id="3.30.160.670">
    <property type="match status" value="1"/>
</dbReference>
<protein>
    <recommendedName>
        <fullName evidence="1">DUF4136 domain-containing protein</fullName>
    </recommendedName>
</protein>
<gene>
    <name evidence="2" type="ordered locus">Caka_1881</name>
</gene>
<sequence>MKSLLALLLLPVAIILLGGCASPRTVDYDRAMLQKMQNYETFSLESRSARAVYQSLQLTEITDRRITRALESRLAESGLQKDDATPDCIVTFFTTSKTKTEVNDLSMAGGYAYRRGPYRGWAGYSHYSVDQYEEGTLIVDIIDAETKQMVWRGADSKRLRHSAPTEKDIAKIVDRILREFPPEPGK</sequence>
<dbReference type="EMBL" id="CP001998">
    <property type="protein sequence ID" value="ADE54899.1"/>
    <property type="molecule type" value="Genomic_DNA"/>
</dbReference>
<evidence type="ECO:0000313" key="3">
    <source>
        <dbReference type="Proteomes" id="UP000000925"/>
    </source>
</evidence>
<dbReference type="AlphaFoldDB" id="D5EKJ2"/>
<evidence type="ECO:0000313" key="2">
    <source>
        <dbReference type="EMBL" id="ADE54899.1"/>
    </source>
</evidence>
<dbReference type="Proteomes" id="UP000000925">
    <property type="component" value="Chromosome"/>
</dbReference>
<dbReference type="OrthoDB" id="329837at2"/>
<name>D5EKJ2_CORAD</name>
<dbReference type="InterPro" id="IPR025411">
    <property type="entry name" value="DUF4136"/>
</dbReference>
<keyword evidence="3" id="KW-1185">Reference proteome</keyword>